<dbReference type="GO" id="GO:0008270">
    <property type="term" value="F:zinc ion binding"/>
    <property type="evidence" value="ECO:0007669"/>
    <property type="project" value="UniProtKB-KW"/>
</dbReference>
<name>A0A139A235_GONPJ</name>
<gene>
    <name evidence="4" type="ORF">M427DRAFT_476295</name>
</gene>
<keyword evidence="1" id="KW-0479">Metal-binding</keyword>
<keyword evidence="1" id="KW-0862">Zinc</keyword>
<organism evidence="4 5">
    <name type="scientific">Gonapodya prolifera (strain JEL478)</name>
    <name type="common">Monoblepharis prolifera</name>
    <dbReference type="NCBI Taxonomy" id="1344416"/>
    <lineage>
        <taxon>Eukaryota</taxon>
        <taxon>Fungi</taxon>
        <taxon>Fungi incertae sedis</taxon>
        <taxon>Chytridiomycota</taxon>
        <taxon>Chytridiomycota incertae sedis</taxon>
        <taxon>Monoblepharidomycetes</taxon>
        <taxon>Monoblepharidales</taxon>
        <taxon>Gonapodyaceae</taxon>
        <taxon>Gonapodya</taxon>
    </lineage>
</organism>
<accession>A0A139A235</accession>
<dbReference type="Proteomes" id="UP000070544">
    <property type="component" value="Unassembled WGS sequence"/>
</dbReference>
<feature type="domain" description="C2H2-type" evidence="3">
    <location>
        <begin position="10"/>
        <end position="37"/>
    </location>
</feature>
<keyword evidence="5" id="KW-1185">Reference proteome</keyword>
<keyword evidence="1" id="KW-0863">Zinc-finger</keyword>
<evidence type="ECO:0000259" key="3">
    <source>
        <dbReference type="PROSITE" id="PS50157"/>
    </source>
</evidence>
<feature type="region of interest" description="Disordered" evidence="2">
    <location>
        <begin position="159"/>
        <end position="192"/>
    </location>
</feature>
<dbReference type="AlphaFoldDB" id="A0A139A235"/>
<dbReference type="PROSITE" id="PS50157">
    <property type="entry name" value="ZINC_FINGER_C2H2_2"/>
    <property type="match status" value="1"/>
</dbReference>
<dbReference type="InterPro" id="IPR013087">
    <property type="entry name" value="Znf_C2H2_type"/>
</dbReference>
<evidence type="ECO:0000313" key="5">
    <source>
        <dbReference type="Proteomes" id="UP000070544"/>
    </source>
</evidence>
<dbReference type="EMBL" id="KQ965820">
    <property type="protein sequence ID" value="KXS10605.1"/>
    <property type="molecule type" value="Genomic_DNA"/>
</dbReference>
<evidence type="ECO:0000256" key="2">
    <source>
        <dbReference type="SAM" id="MobiDB-lite"/>
    </source>
</evidence>
<proteinExistence type="predicted"/>
<evidence type="ECO:0000256" key="1">
    <source>
        <dbReference type="PROSITE-ProRule" id="PRU00042"/>
    </source>
</evidence>
<feature type="compositionally biased region" description="Basic and acidic residues" evidence="2">
    <location>
        <begin position="43"/>
        <end position="54"/>
    </location>
</feature>
<feature type="compositionally biased region" description="Pro residues" evidence="2">
    <location>
        <begin position="122"/>
        <end position="132"/>
    </location>
</feature>
<reference evidence="4 5" key="1">
    <citation type="journal article" date="2015" name="Genome Biol. Evol.">
        <title>Phylogenomic analyses indicate that early fungi evolved digesting cell walls of algal ancestors of land plants.</title>
        <authorList>
            <person name="Chang Y."/>
            <person name="Wang S."/>
            <person name="Sekimoto S."/>
            <person name="Aerts A.L."/>
            <person name="Choi C."/>
            <person name="Clum A."/>
            <person name="LaButti K.M."/>
            <person name="Lindquist E.A."/>
            <person name="Yee Ngan C."/>
            <person name="Ohm R.A."/>
            <person name="Salamov A.A."/>
            <person name="Grigoriev I.V."/>
            <person name="Spatafora J.W."/>
            <person name="Berbee M.L."/>
        </authorList>
    </citation>
    <scope>NUCLEOTIDE SEQUENCE [LARGE SCALE GENOMIC DNA]</scope>
    <source>
        <strain evidence="4 5">JEL478</strain>
    </source>
</reference>
<dbReference type="OrthoDB" id="654211at2759"/>
<feature type="compositionally biased region" description="Polar residues" evidence="2">
    <location>
        <begin position="68"/>
        <end position="84"/>
    </location>
</feature>
<evidence type="ECO:0000313" key="4">
    <source>
        <dbReference type="EMBL" id="KXS10605.1"/>
    </source>
</evidence>
<feature type="region of interest" description="Disordered" evidence="2">
    <location>
        <begin position="28"/>
        <end position="132"/>
    </location>
</feature>
<sequence length="192" mass="21296">MSGRTWEKTVPCPKCGRRFTRRDVMIRHSTRRTCRPPSVPLLDNRDGEVSERRQPSRSLSYDAERNPPRTNFVPQEVPTTTHQTPHGGMSSPSRPGPYQLHGGPTPGRAPPPPFPISLIGDPPVPLSTPPPLVPNPNYGELVSATIEQAQLPFERDWGRTDTLDSAGVPPPFLEPAVKPSPSDRPPFQFFTR</sequence>
<protein>
    <recommendedName>
        <fullName evidence="3">C2H2-type domain-containing protein</fullName>
    </recommendedName>
</protein>